<dbReference type="PRINTS" id="PR00344">
    <property type="entry name" value="BCTRLSENSOR"/>
</dbReference>
<keyword evidence="7" id="KW-0067">ATP-binding</keyword>
<dbReference type="InterPro" id="IPR011495">
    <property type="entry name" value="Sig_transdc_His_kin_sub2_dim/P"/>
</dbReference>
<dbReference type="Proteomes" id="UP001526430">
    <property type="component" value="Unassembled WGS sequence"/>
</dbReference>
<dbReference type="PANTHER" id="PTHR41523:SF8">
    <property type="entry name" value="ETHYLENE RESPONSE SENSOR PROTEIN"/>
    <property type="match status" value="1"/>
</dbReference>
<dbReference type="Pfam" id="PF01590">
    <property type="entry name" value="GAF"/>
    <property type="match status" value="1"/>
</dbReference>
<evidence type="ECO:0000256" key="7">
    <source>
        <dbReference type="ARBA" id="ARBA00022840"/>
    </source>
</evidence>
<reference evidence="9 10" key="1">
    <citation type="submission" date="2022-10" db="EMBL/GenBank/DDBJ databases">
        <title>Roseococcus glaciei nov., sp. nov., isolated from glacier.</title>
        <authorList>
            <person name="Liu Q."/>
            <person name="Xin Y.-H."/>
        </authorList>
    </citation>
    <scope>NUCLEOTIDE SEQUENCE [LARGE SCALE GENOMIC DNA]</scope>
    <source>
        <strain evidence="9 10">MDT2-1-1</strain>
    </source>
</reference>
<keyword evidence="4" id="KW-0808">Transferase</keyword>
<evidence type="ECO:0000256" key="6">
    <source>
        <dbReference type="ARBA" id="ARBA00022777"/>
    </source>
</evidence>
<evidence type="ECO:0000256" key="5">
    <source>
        <dbReference type="ARBA" id="ARBA00022741"/>
    </source>
</evidence>
<keyword evidence="5" id="KW-0547">Nucleotide-binding</keyword>
<dbReference type="Pfam" id="PF02518">
    <property type="entry name" value="HATPase_c"/>
    <property type="match status" value="1"/>
</dbReference>
<comment type="catalytic activity">
    <reaction evidence="1">
        <text>ATP + protein L-histidine = ADP + protein N-phospho-L-histidine.</text>
        <dbReference type="EC" id="2.7.13.3"/>
    </reaction>
</comment>
<evidence type="ECO:0000256" key="2">
    <source>
        <dbReference type="ARBA" id="ARBA00012438"/>
    </source>
</evidence>
<dbReference type="InterPro" id="IPR003594">
    <property type="entry name" value="HATPase_dom"/>
</dbReference>
<evidence type="ECO:0000313" key="10">
    <source>
        <dbReference type="Proteomes" id="UP001526430"/>
    </source>
</evidence>
<dbReference type="PANTHER" id="PTHR41523">
    <property type="entry name" value="TWO-COMPONENT SYSTEM SENSOR PROTEIN"/>
    <property type="match status" value="1"/>
</dbReference>
<proteinExistence type="predicted"/>
<organism evidence="9 10">
    <name type="scientific">Sabulicella glaciei</name>
    <dbReference type="NCBI Taxonomy" id="2984948"/>
    <lineage>
        <taxon>Bacteria</taxon>
        <taxon>Pseudomonadati</taxon>
        <taxon>Pseudomonadota</taxon>
        <taxon>Alphaproteobacteria</taxon>
        <taxon>Acetobacterales</taxon>
        <taxon>Acetobacteraceae</taxon>
        <taxon>Sabulicella</taxon>
    </lineage>
</organism>
<dbReference type="SUPFAM" id="SSF55781">
    <property type="entry name" value="GAF domain-like"/>
    <property type="match status" value="1"/>
</dbReference>
<dbReference type="InterPro" id="IPR003018">
    <property type="entry name" value="GAF"/>
</dbReference>
<protein>
    <recommendedName>
        <fullName evidence="2">histidine kinase</fullName>
        <ecNumber evidence="2">2.7.13.3</ecNumber>
    </recommendedName>
</protein>
<dbReference type="Pfam" id="PF07568">
    <property type="entry name" value="HisKA_2"/>
    <property type="match status" value="1"/>
</dbReference>
<dbReference type="InterPro" id="IPR029016">
    <property type="entry name" value="GAF-like_dom_sf"/>
</dbReference>
<dbReference type="Gene3D" id="3.30.450.40">
    <property type="match status" value="1"/>
</dbReference>
<sequence>MAKEASPGGKPEPSSPGARRLRMHQRILRDFGRIALEDLEVRPLLQRAVAQIARATGVRHTKVMRYRVDQGDLLVEAGVGWQPGVVGKARFGSDPASPSGRALQTGQAVLIDDIRGHSEFRDHPVMVEHGIVCLLNVPVTFDGVNWGVLEADSDEPGHFDESDIEFLEAMAALIAGALQRREAVERGEIAASEAAVRTERGVVLLRELQHRSKNNLSLVVAMLARERRAANAEQDARGAARLERLMQRVTAIALAQDRLSVVEAGGRGDGTGTDLAGYLRALLGSLELSLEGKVVIESVLDECVLPFDKAVAVGLATNELVTNAAKYAYPDGQEGGAVRVTLVADEARAEAALSVADEGRGMSAVPGKARYSEGGGQGLELLGQLVRQLGGEVEFETPERGTSITIRFPLVM</sequence>
<evidence type="ECO:0000256" key="3">
    <source>
        <dbReference type="ARBA" id="ARBA00022553"/>
    </source>
</evidence>
<comment type="caution">
    <text evidence="9">The sequence shown here is derived from an EMBL/GenBank/DDBJ whole genome shotgun (WGS) entry which is preliminary data.</text>
</comment>
<feature type="domain" description="Histidine kinase" evidence="8">
    <location>
        <begin position="319"/>
        <end position="412"/>
    </location>
</feature>
<keyword evidence="6" id="KW-0418">Kinase</keyword>
<name>A0ABT3NW57_9PROT</name>
<dbReference type="SMART" id="SM00387">
    <property type="entry name" value="HATPase_c"/>
    <property type="match status" value="1"/>
</dbReference>
<evidence type="ECO:0000256" key="1">
    <source>
        <dbReference type="ARBA" id="ARBA00000085"/>
    </source>
</evidence>
<dbReference type="SUPFAM" id="SSF55874">
    <property type="entry name" value="ATPase domain of HSP90 chaperone/DNA topoisomerase II/histidine kinase"/>
    <property type="match status" value="1"/>
</dbReference>
<evidence type="ECO:0000313" key="9">
    <source>
        <dbReference type="EMBL" id="MCW8086356.1"/>
    </source>
</evidence>
<dbReference type="EC" id="2.7.13.3" evidence="2"/>
<accession>A0ABT3NW57</accession>
<dbReference type="RefSeq" id="WP_301590373.1">
    <property type="nucleotide sequence ID" value="NZ_JAPFQI010000008.1"/>
</dbReference>
<gene>
    <name evidence="9" type="ORF">OF850_12010</name>
</gene>
<evidence type="ECO:0000259" key="8">
    <source>
        <dbReference type="PROSITE" id="PS50109"/>
    </source>
</evidence>
<keyword evidence="10" id="KW-1185">Reference proteome</keyword>
<dbReference type="Gene3D" id="3.30.565.10">
    <property type="entry name" value="Histidine kinase-like ATPase, C-terminal domain"/>
    <property type="match status" value="1"/>
</dbReference>
<dbReference type="InterPro" id="IPR005467">
    <property type="entry name" value="His_kinase_dom"/>
</dbReference>
<dbReference type="EMBL" id="JAPFQI010000008">
    <property type="protein sequence ID" value="MCW8086356.1"/>
    <property type="molecule type" value="Genomic_DNA"/>
</dbReference>
<dbReference type="SMART" id="SM00065">
    <property type="entry name" value="GAF"/>
    <property type="match status" value="1"/>
</dbReference>
<dbReference type="InterPro" id="IPR004358">
    <property type="entry name" value="Sig_transdc_His_kin-like_C"/>
</dbReference>
<dbReference type="InterPro" id="IPR036890">
    <property type="entry name" value="HATPase_C_sf"/>
</dbReference>
<keyword evidence="3" id="KW-0597">Phosphoprotein</keyword>
<evidence type="ECO:0000256" key="4">
    <source>
        <dbReference type="ARBA" id="ARBA00022679"/>
    </source>
</evidence>
<dbReference type="PROSITE" id="PS50109">
    <property type="entry name" value="HIS_KIN"/>
    <property type="match status" value="1"/>
</dbReference>